<dbReference type="PROSITE" id="PS00893">
    <property type="entry name" value="NUDIX_BOX"/>
    <property type="match status" value="1"/>
</dbReference>
<dbReference type="PROSITE" id="PS51462">
    <property type="entry name" value="NUDIX"/>
    <property type="match status" value="1"/>
</dbReference>
<feature type="domain" description="Nudix hydrolase" evidence="4">
    <location>
        <begin position="5"/>
        <end position="146"/>
    </location>
</feature>
<dbReference type="EMBL" id="JACHNH010000001">
    <property type="protein sequence ID" value="MBB4762060.1"/>
    <property type="molecule type" value="Genomic_DNA"/>
</dbReference>
<dbReference type="Gene3D" id="3.90.79.10">
    <property type="entry name" value="Nucleoside Triphosphate Pyrophosphohydrolase"/>
    <property type="match status" value="1"/>
</dbReference>
<dbReference type="InterPro" id="IPR020476">
    <property type="entry name" value="Nudix_hydrolase"/>
</dbReference>
<organism evidence="5 6">
    <name type="scientific">Actinoplanes digitatis</name>
    <dbReference type="NCBI Taxonomy" id="1868"/>
    <lineage>
        <taxon>Bacteria</taxon>
        <taxon>Bacillati</taxon>
        <taxon>Actinomycetota</taxon>
        <taxon>Actinomycetes</taxon>
        <taxon>Micromonosporales</taxon>
        <taxon>Micromonosporaceae</taxon>
        <taxon>Actinoplanes</taxon>
    </lineage>
</organism>
<sequence>MTSVARVRAASYITRTGPRGRELLVFDYPSAPDAGTHLPGGGVEPGERPDAAAMREAVEETGIRGSLELHGVVGVQQGTYNTGAPRISIYFHLATDEPRDAWTHTMVGDDGAWDTGLPIRCRFVPLAEAADLLRTSWHHQEEFVGALG</sequence>
<evidence type="ECO:0000259" key="4">
    <source>
        <dbReference type="PROSITE" id="PS51462"/>
    </source>
</evidence>
<evidence type="ECO:0000256" key="1">
    <source>
        <dbReference type="ARBA" id="ARBA00005582"/>
    </source>
</evidence>
<dbReference type="SUPFAM" id="SSF55811">
    <property type="entry name" value="Nudix"/>
    <property type="match status" value="1"/>
</dbReference>
<dbReference type="InterPro" id="IPR000086">
    <property type="entry name" value="NUDIX_hydrolase_dom"/>
</dbReference>
<evidence type="ECO:0000313" key="6">
    <source>
        <dbReference type="Proteomes" id="UP000578112"/>
    </source>
</evidence>
<evidence type="ECO:0000256" key="3">
    <source>
        <dbReference type="RuleBase" id="RU003476"/>
    </source>
</evidence>
<reference evidence="5 6" key="1">
    <citation type="submission" date="2020-08" db="EMBL/GenBank/DDBJ databases">
        <title>Sequencing the genomes of 1000 actinobacteria strains.</title>
        <authorList>
            <person name="Klenk H.-P."/>
        </authorList>
    </citation>
    <scope>NUCLEOTIDE SEQUENCE [LARGE SCALE GENOMIC DNA]</scope>
    <source>
        <strain evidence="5 6">DSM 43149</strain>
    </source>
</reference>
<dbReference type="Proteomes" id="UP000578112">
    <property type="component" value="Unassembled WGS sequence"/>
</dbReference>
<proteinExistence type="inferred from homology"/>
<comment type="similarity">
    <text evidence="1 3">Belongs to the Nudix hydrolase family.</text>
</comment>
<gene>
    <name evidence="5" type="ORF">BJ971_002616</name>
</gene>
<dbReference type="GO" id="GO:0016787">
    <property type="term" value="F:hydrolase activity"/>
    <property type="evidence" value="ECO:0007669"/>
    <property type="project" value="UniProtKB-KW"/>
</dbReference>
<dbReference type="InterPro" id="IPR020084">
    <property type="entry name" value="NUDIX_hydrolase_CS"/>
</dbReference>
<dbReference type="AlphaFoldDB" id="A0A7W7HWJ7"/>
<keyword evidence="6" id="KW-1185">Reference proteome</keyword>
<name>A0A7W7HWJ7_9ACTN</name>
<keyword evidence="2 3" id="KW-0378">Hydrolase</keyword>
<dbReference type="RefSeq" id="WP_184992910.1">
    <property type="nucleotide sequence ID" value="NZ_BOMK01000057.1"/>
</dbReference>
<dbReference type="InterPro" id="IPR015797">
    <property type="entry name" value="NUDIX_hydrolase-like_dom_sf"/>
</dbReference>
<accession>A0A7W7HWJ7</accession>
<dbReference type="PRINTS" id="PR00502">
    <property type="entry name" value="NUDIXFAMILY"/>
</dbReference>
<evidence type="ECO:0000313" key="5">
    <source>
        <dbReference type="EMBL" id="MBB4762060.1"/>
    </source>
</evidence>
<dbReference type="Pfam" id="PF00293">
    <property type="entry name" value="NUDIX"/>
    <property type="match status" value="1"/>
</dbReference>
<protein>
    <submittedName>
        <fullName evidence="5">8-oxo-dGTP pyrophosphatase MutT (NUDIX family)</fullName>
    </submittedName>
</protein>
<comment type="caution">
    <text evidence="5">The sequence shown here is derived from an EMBL/GenBank/DDBJ whole genome shotgun (WGS) entry which is preliminary data.</text>
</comment>
<evidence type="ECO:0000256" key="2">
    <source>
        <dbReference type="ARBA" id="ARBA00022801"/>
    </source>
</evidence>